<dbReference type="RefSeq" id="WP_017377821.1">
    <property type="nucleotide sequence ID" value="NZ_CP012413.1"/>
</dbReference>
<organism evidence="4 6">
    <name type="scientific">Piscirickettsia salmonis</name>
    <dbReference type="NCBI Taxonomy" id="1238"/>
    <lineage>
        <taxon>Bacteria</taxon>
        <taxon>Pseudomonadati</taxon>
        <taxon>Pseudomonadota</taxon>
        <taxon>Gammaproteobacteria</taxon>
        <taxon>Thiotrichales</taxon>
        <taxon>Piscirickettsiaceae</taxon>
        <taxon>Piscirickettsia</taxon>
    </lineage>
</organism>
<keyword evidence="3" id="KW-0645">Protease</keyword>
<reference evidence="3 5" key="1">
    <citation type="journal article" date="2014" name="Genome Announc.">
        <title>Comparative Genome Analysis of Two Isolates of the Fish Pathogen Piscirickettsia salmonis from Different Hosts Reveals Major Differences in Virulence-Associated Secretion Systems.</title>
        <authorList>
            <person name="Bohle H."/>
            <person name="Henriquez P."/>
            <person name="Grothusen H."/>
            <person name="Navas E."/>
            <person name="Sandoval A."/>
            <person name="Bustamante F."/>
            <person name="Bustos P."/>
            <person name="Mancilla M."/>
        </authorList>
    </citation>
    <scope>NUCLEOTIDE SEQUENCE [LARGE SCALE GENOMIC DNA]</scope>
    <source>
        <strain evidence="5">B1-32597</strain>
        <strain evidence="3">PM32597B1</strain>
    </source>
</reference>
<evidence type="ECO:0000256" key="1">
    <source>
        <dbReference type="SAM" id="SignalP"/>
    </source>
</evidence>
<dbReference type="OrthoDB" id="8546610at2"/>
<accession>A0A095CAJ9</accession>
<evidence type="ECO:0000259" key="2">
    <source>
        <dbReference type="Pfam" id="PF05618"/>
    </source>
</evidence>
<sequence length="176" mass="20041">MKQRTTKNVIITSLLIMLPLLNSANSIIGAVEHTKIPFIDESIRTRIDSGAKIGAISGFDLDIFNKSGKDYISFTFESPKGHIRHRFTLPIARYIHIKERRTQGSEQNKLAKRPVIVLPVCVGHTVKKVELSILDRRNFMYPILLGRDAIIKFNRLIDPAQRFITKPTCQESELTQ</sequence>
<dbReference type="PANTHER" id="PTHR38037">
    <property type="entry name" value="ZN_PROTEASE DOMAIN-CONTAINING PROTEIN"/>
    <property type="match status" value="1"/>
</dbReference>
<dbReference type="Proteomes" id="UP000029558">
    <property type="component" value="Chromosome"/>
</dbReference>
<proteinExistence type="predicted"/>
<evidence type="ECO:0000313" key="3">
    <source>
        <dbReference type="EMBL" id="ALB21750.1"/>
    </source>
</evidence>
<dbReference type="Gene3D" id="2.40.70.10">
    <property type="entry name" value="Acid Proteases"/>
    <property type="match status" value="1"/>
</dbReference>
<gene>
    <name evidence="3" type="ORF">KU39_566</name>
    <name evidence="4" type="ORF">Psal009_02996</name>
</gene>
<reference evidence="3" key="2">
    <citation type="submission" date="2015-08" db="EMBL/GenBank/DDBJ databases">
        <title>Complete genome sequence of Piscirickettsia salmonis strain PM32597B1.</title>
        <authorList>
            <person name="Bohle H."/>
            <person name="Henriquez P."/>
            <person name="Navas E."/>
            <person name="Grothusen H."/>
            <person name="Bustamante F."/>
            <person name="Bustos P."/>
            <person name="Bustos P."/>
            <person name="Mancilla M."/>
        </authorList>
    </citation>
    <scope>NUCLEOTIDE SEQUENCE</scope>
    <source>
        <strain evidence="3">PM32597B1</strain>
    </source>
</reference>
<evidence type="ECO:0000313" key="6">
    <source>
        <dbReference type="Proteomes" id="UP000422232"/>
    </source>
</evidence>
<dbReference type="PANTHER" id="PTHR38037:SF2">
    <property type="entry name" value="ATP-DEPENDENT ZINC PROTEASE DOMAIN-CONTAINING PROTEIN-RELATED"/>
    <property type="match status" value="1"/>
</dbReference>
<dbReference type="Proteomes" id="UP000422232">
    <property type="component" value="Chromosome"/>
</dbReference>
<dbReference type="InterPro" id="IPR021109">
    <property type="entry name" value="Peptidase_aspartic_dom_sf"/>
</dbReference>
<name>A0A095CAJ9_PISSA</name>
<dbReference type="Pfam" id="PF05618">
    <property type="entry name" value="Zn_protease"/>
    <property type="match status" value="1"/>
</dbReference>
<dbReference type="STRING" id="1238.AWJ11_02845"/>
<feature type="signal peptide" evidence="1">
    <location>
        <begin position="1"/>
        <end position="24"/>
    </location>
</feature>
<evidence type="ECO:0000313" key="4">
    <source>
        <dbReference type="EMBL" id="QGO07059.1"/>
    </source>
</evidence>
<evidence type="ECO:0000313" key="5">
    <source>
        <dbReference type="Proteomes" id="UP000029558"/>
    </source>
</evidence>
<keyword evidence="3" id="KW-0378">Hydrolase</keyword>
<dbReference type="GO" id="GO:0008233">
    <property type="term" value="F:peptidase activity"/>
    <property type="evidence" value="ECO:0007669"/>
    <property type="project" value="UniProtKB-KW"/>
</dbReference>
<keyword evidence="6" id="KW-1185">Reference proteome</keyword>
<keyword evidence="1" id="KW-0732">Signal</keyword>
<dbReference type="GO" id="GO:0006508">
    <property type="term" value="P:proteolysis"/>
    <property type="evidence" value="ECO:0007669"/>
    <property type="project" value="UniProtKB-KW"/>
</dbReference>
<feature type="chain" id="PRO_5014219435" evidence="1">
    <location>
        <begin position="25"/>
        <end position="176"/>
    </location>
</feature>
<dbReference type="InterPro" id="IPR008503">
    <property type="entry name" value="Asp_endopeptidase"/>
</dbReference>
<dbReference type="AlphaFoldDB" id="A0A095CAJ9"/>
<dbReference type="SUPFAM" id="SSF50630">
    <property type="entry name" value="Acid proteases"/>
    <property type="match status" value="1"/>
</dbReference>
<dbReference type="GeneID" id="66739878"/>
<reference evidence="4 6" key="3">
    <citation type="submission" date="2019-04" db="EMBL/GenBank/DDBJ databases">
        <title>Complete genome sequencing of Piscirickettsia salmonis strain Psal-009.</title>
        <authorList>
            <person name="Schober I."/>
            <person name="Bunk B."/>
            <person name="Sproer C."/>
            <person name="Carril G.P."/>
            <person name="Riedel T."/>
            <person name="Flores-Herrera P.A."/>
            <person name="Nourdin-Galindo G."/>
            <person name="Marshall S.H."/>
            <person name="Overmann J."/>
        </authorList>
    </citation>
    <scope>NUCLEOTIDE SEQUENCE [LARGE SCALE GENOMIC DNA]</scope>
    <source>
        <strain evidence="4 6">Psal-009</strain>
    </source>
</reference>
<dbReference type="EMBL" id="CP038908">
    <property type="protein sequence ID" value="QGO07059.1"/>
    <property type="molecule type" value="Genomic_DNA"/>
</dbReference>
<dbReference type="EMBL" id="CP012508">
    <property type="protein sequence ID" value="ALB21750.1"/>
    <property type="molecule type" value="Genomic_DNA"/>
</dbReference>
<protein>
    <submittedName>
        <fullName evidence="3">ATP-dependent zinc protease family protein</fullName>
    </submittedName>
</protein>
<feature type="domain" description="Retropepsin-like aspartic endopeptidase" evidence="2">
    <location>
        <begin position="27"/>
        <end position="166"/>
    </location>
</feature>